<evidence type="ECO:0000313" key="1">
    <source>
        <dbReference type="EMBL" id="EWS74681.1"/>
    </source>
</evidence>
<proteinExistence type="predicted"/>
<keyword evidence="2" id="KW-1185">Reference proteome</keyword>
<organism evidence="1 2">
    <name type="scientific">Tetrahymena thermophila (strain SB210)</name>
    <dbReference type="NCBI Taxonomy" id="312017"/>
    <lineage>
        <taxon>Eukaryota</taxon>
        <taxon>Sar</taxon>
        <taxon>Alveolata</taxon>
        <taxon>Ciliophora</taxon>
        <taxon>Intramacronucleata</taxon>
        <taxon>Oligohymenophorea</taxon>
        <taxon>Hymenostomatida</taxon>
        <taxon>Tetrahymenina</taxon>
        <taxon>Tetrahymenidae</taxon>
        <taxon>Tetrahymena</taxon>
    </lineage>
</organism>
<evidence type="ECO:0008006" key="3">
    <source>
        <dbReference type="Google" id="ProtNLM"/>
    </source>
</evidence>
<accession>W7XII4</accession>
<sequence length="50" mass="6200">MEYFQKYQKLGNINQQNVPSQKLKKQISRYFTFKKVNKKIHQIFKCQFVM</sequence>
<evidence type="ECO:0000313" key="2">
    <source>
        <dbReference type="Proteomes" id="UP000009168"/>
    </source>
</evidence>
<dbReference type="KEGG" id="tet:TTHERM_000522099"/>
<protein>
    <recommendedName>
        <fullName evidence="3">Transmembrane protein</fullName>
    </recommendedName>
</protein>
<dbReference type="AlphaFoldDB" id="W7XII4"/>
<dbReference type="InParanoid" id="W7XII4"/>
<name>W7XII4_TETTS</name>
<dbReference type="EMBL" id="GG662717">
    <property type="protein sequence ID" value="EWS74681.1"/>
    <property type="molecule type" value="Genomic_DNA"/>
</dbReference>
<dbReference type="Proteomes" id="UP000009168">
    <property type="component" value="Unassembled WGS sequence"/>
</dbReference>
<reference evidence="2" key="1">
    <citation type="journal article" date="2006" name="PLoS Biol.">
        <title>Macronuclear genome sequence of the ciliate Tetrahymena thermophila, a model eukaryote.</title>
        <authorList>
            <person name="Eisen J.A."/>
            <person name="Coyne R.S."/>
            <person name="Wu M."/>
            <person name="Wu D."/>
            <person name="Thiagarajan M."/>
            <person name="Wortman J.R."/>
            <person name="Badger J.H."/>
            <person name="Ren Q."/>
            <person name="Amedeo P."/>
            <person name="Jones K.M."/>
            <person name="Tallon L.J."/>
            <person name="Delcher A.L."/>
            <person name="Salzberg S.L."/>
            <person name="Silva J.C."/>
            <person name="Haas B.J."/>
            <person name="Majoros W.H."/>
            <person name="Farzad M."/>
            <person name="Carlton J.M."/>
            <person name="Smith R.K. Jr."/>
            <person name="Garg J."/>
            <person name="Pearlman R.E."/>
            <person name="Karrer K.M."/>
            <person name="Sun L."/>
            <person name="Manning G."/>
            <person name="Elde N.C."/>
            <person name="Turkewitz A.P."/>
            <person name="Asai D.J."/>
            <person name="Wilkes D.E."/>
            <person name="Wang Y."/>
            <person name="Cai H."/>
            <person name="Collins K."/>
            <person name="Stewart B.A."/>
            <person name="Lee S.R."/>
            <person name="Wilamowska K."/>
            <person name="Weinberg Z."/>
            <person name="Ruzzo W.L."/>
            <person name="Wloga D."/>
            <person name="Gaertig J."/>
            <person name="Frankel J."/>
            <person name="Tsao C.-C."/>
            <person name="Gorovsky M.A."/>
            <person name="Keeling P.J."/>
            <person name="Waller R.F."/>
            <person name="Patron N.J."/>
            <person name="Cherry J.M."/>
            <person name="Stover N.A."/>
            <person name="Krieger C.J."/>
            <person name="del Toro C."/>
            <person name="Ryder H.F."/>
            <person name="Williamson S.C."/>
            <person name="Barbeau R.A."/>
            <person name="Hamilton E.P."/>
            <person name="Orias E."/>
        </authorList>
    </citation>
    <scope>NUCLEOTIDE SEQUENCE [LARGE SCALE GENOMIC DNA]</scope>
    <source>
        <strain evidence="2">SB210</strain>
    </source>
</reference>
<dbReference type="RefSeq" id="XP_012652771.1">
    <property type="nucleotide sequence ID" value="XM_012797317.1"/>
</dbReference>
<dbReference type="GeneID" id="24439370"/>
<gene>
    <name evidence="1" type="ORF">TTHERM_000522099</name>
</gene>